<keyword evidence="8" id="KW-1185">Reference proteome</keyword>
<proteinExistence type="predicted"/>
<dbReference type="AlphaFoldDB" id="A0A3S9HZC3"/>
<accession>A0A3S9HZC3</accession>
<dbReference type="KEGG" id="saqu:EJC51_15875"/>
<feature type="transmembrane region" description="Helical" evidence="6">
    <location>
        <begin position="38"/>
        <end position="57"/>
    </location>
</feature>
<comment type="subcellular location">
    <subcellularLocation>
        <location evidence="1">Cell membrane</location>
        <topology evidence="1">Multi-pass membrane protein</topology>
    </subcellularLocation>
</comment>
<dbReference type="PANTHER" id="PTHR30086">
    <property type="entry name" value="ARGININE EXPORTER PROTEIN ARGO"/>
    <property type="match status" value="1"/>
</dbReference>
<feature type="transmembrane region" description="Helical" evidence="6">
    <location>
        <begin position="115"/>
        <end position="136"/>
    </location>
</feature>
<dbReference type="PANTHER" id="PTHR30086:SF21">
    <property type="entry name" value="TRANSPORT PROTEIN"/>
    <property type="match status" value="1"/>
</dbReference>
<dbReference type="GO" id="GO:0005886">
    <property type="term" value="C:plasma membrane"/>
    <property type="evidence" value="ECO:0007669"/>
    <property type="project" value="UniProtKB-SubCell"/>
</dbReference>
<sequence>MTEILAVAVITVLAVIAPGADFAMVVRNSYLHGRRTGLLAATGVAAGVLVHVTYTMLGVGLLIASSTFLFTVIKLVGAAYLVYIGIRTFRARGEVEVDLETTSDLTPLQALRSGFLTNVLNPKTTLFVVSTFAQVVSPGTPVYQQVGYGLFMSLAHLLWFGVVAVFFSHDRMRTLMLRGQKVLNKVIGSVLAGLGISLAFAPSH</sequence>
<evidence type="ECO:0000256" key="6">
    <source>
        <dbReference type="SAM" id="Phobius"/>
    </source>
</evidence>
<evidence type="ECO:0000256" key="5">
    <source>
        <dbReference type="ARBA" id="ARBA00023136"/>
    </source>
</evidence>
<dbReference type="InterPro" id="IPR001123">
    <property type="entry name" value="LeuE-type"/>
</dbReference>
<dbReference type="PIRSF" id="PIRSF006324">
    <property type="entry name" value="LeuE"/>
    <property type="match status" value="1"/>
</dbReference>
<keyword evidence="3 6" id="KW-0812">Transmembrane</keyword>
<organism evidence="7 8">
    <name type="scientific">Streptomyces aquilus</name>
    <dbReference type="NCBI Taxonomy" id="2548456"/>
    <lineage>
        <taxon>Bacteria</taxon>
        <taxon>Bacillati</taxon>
        <taxon>Actinomycetota</taxon>
        <taxon>Actinomycetes</taxon>
        <taxon>Kitasatosporales</taxon>
        <taxon>Streptomycetaceae</taxon>
        <taxon>Streptomyces</taxon>
    </lineage>
</organism>
<evidence type="ECO:0000313" key="7">
    <source>
        <dbReference type="EMBL" id="AZP17467.1"/>
    </source>
</evidence>
<dbReference type="Pfam" id="PF01810">
    <property type="entry name" value="LysE"/>
    <property type="match status" value="1"/>
</dbReference>
<keyword evidence="5 6" id="KW-0472">Membrane</keyword>
<dbReference type="RefSeq" id="WP_126271685.1">
    <property type="nucleotide sequence ID" value="NZ_CP034463.1"/>
</dbReference>
<evidence type="ECO:0000256" key="3">
    <source>
        <dbReference type="ARBA" id="ARBA00022692"/>
    </source>
</evidence>
<dbReference type="EMBL" id="CP034463">
    <property type="protein sequence ID" value="AZP17467.1"/>
    <property type="molecule type" value="Genomic_DNA"/>
</dbReference>
<dbReference type="Proteomes" id="UP000280197">
    <property type="component" value="Chromosome"/>
</dbReference>
<name>A0A3S9HZC3_9ACTN</name>
<feature type="transmembrane region" description="Helical" evidence="6">
    <location>
        <begin position="182"/>
        <end position="201"/>
    </location>
</feature>
<evidence type="ECO:0000256" key="4">
    <source>
        <dbReference type="ARBA" id="ARBA00022989"/>
    </source>
</evidence>
<evidence type="ECO:0000313" key="8">
    <source>
        <dbReference type="Proteomes" id="UP000280197"/>
    </source>
</evidence>
<dbReference type="GO" id="GO:0015171">
    <property type="term" value="F:amino acid transmembrane transporter activity"/>
    <property type="evidence" value="ECO:0007669"/>
    <property type="project" value="TreeGrafter"/>
</dbReference>
<feature type="transmembrane region" description="Helical" evidence="6">
    <location>
        <begin position="148"/>
        <end position="170"/>
    </location>
</feature>
<evidence type="ECO:0000256" key="2">
    <source>
        <dbReference type="ARBA" id="ARBA00022475"/>
    </source>
</evidence>
<keyword evidence="2" id="KW-1003">Cell membrane</keyword>
<reference evidence="7 8" key="1">
    <citation type="submission" date="2018-12" db="EMBL/GenBank/DDBJ databases">
        <authorList>
            <person name="Li K."/>
        </authorList>
    </citation>
    <scope>NUCLEOTIDE SEQUENCE [LARGE SCALE GENOMIC DNA]</scope>
    <source>
        <strain evidence="8">CR22</strain>
    </source>
</reference>
<evidence type="ECO:0000256" key="1">
    <source>
        <dbReference type="ARBA" id="ARBA00004651"/>
    </source>
</evidence>
<gene>
    <name evidence="7" type="ORF">EJC51_15875</name>
</gene>
<feature type="transmembrane region" description="Helical" evidence="6">
    <location>
        <begin position="63"/>
        <end position="83"/>
    </location>
</feature>
<feature type="transmembrane region" description="Helical" evidence="6">
    <location>
        <begin position="6"/>
        <end position="26"/>
    </location>
</feature>
<protein>
    <submittedName>
        <fullName evidence="7">LysE family translocator</fullName>
    </submittedName>
</protein>
<keyword evidence="4 6" id="KW-1133">Transmembrane helix</keyword>